<evidence type="ECO:0000313" key="1">
    <source>
        <dbReference type="EMBL" id="CAB4649468.1"/>
    </source>
</evidence>
<dbReference type="AlphaFoldDB" id="A0A6J6KKA3"/>
<organism evidence="1">
    <name type="scientific">freshwater metagenome</name>
    <dbReference type="NCBI Taxonomy" id="449393"/>
    <lineage>
        <taxon>unclassified sequences</taxon>
        <taxon>metagenomes</taxon>
        <taxon>ecological metagenomes</taxon>
    </lineage>
</organism>
<accession>A0A6J6KKA3</accession>
<dbReference type="EMBL" id="CAEZWJ010000010">
    <property type="protein sequence ID" value="CAB4649468.1"/>
    <property type="molecule type" value="Genomic_DNA"/>
</dbReference>
<protein>
    <submittedName>
        <fullName evidence="1">Unannotated protein</fullName>
    </submittedName>
</protein>
<reference evidence="1" key="1">
    <citation type="submission" date="2020-05" db="EMBL/GenBank/DDBJ databases">
        <authorList>
            <person name="Chiriac C."/>
            <person name="Salcher M."/>
            <person name="Ghai R."/>
            <person name="Kavagutti S V."/>
        </authorList>
    </citation>
    <scope>NUCLEOTIDE SEQUENCE</scope>
</reference>
<gene>
    <name evidence="1" type="ORF">UFOPK2214_00480</name>
</gene>
<sequence>MEIAGRYDWTLPSDWREIGGLYDLAVDYALDFFHNTRDVQFTTSELSEVAHSIDFILQVPPNLRPPSFSKIDSFVRELYGIKFKKGRAAIGLALNPIGTVLSLGVGLMKKMELDAADLVTPFLKEWQEKIVHQQIERCIDSKISAGANPLFDQQLGRLIYWYAFQERVLIDCSPNLQLTPDLANDAMRRHRITLEETYNSSAKRFDIWYASDFCKDDEEAQRKMKSYLRKMDRGGKIGKVERAWSQYVQIIERRHQYVHWYAERMNWARN</sequence>
<name>A0A6J6KKA3_9ZZZZ</name>
<proteinExistence type="predicted"/>